<feature type="domain" description="VWFA" evidence="3">
    <location>
        <begin position="172"/>
        <end position="362"/>
    </location>
</feature>
<feature type="domain" description="RING-type" evidence="2">
    <location>
        <begin position="14"/>
        <end position="58"/>
    </location>
</feature>
<dbReference type="Pfam" id="PF00092">
    <property type="entry name" value="VWA"/>
    <property type="match status" value="1"/>
</dbReference>
<dbReference type="SMART" id="SM00327">
    <property type="entry name" value="VWA"/>
    <property type="match status" value="1"/>
</dbReference>
<dbReference type="InterPro" id="IPR002035">
    <property type="entry name" value="VWF_A"/>
</dbReference>
<dbReference type="InterPro" id="IPR013083">
    <property type="entry name" value="Znf_RING/FYVE/PHD"/>
</dbReference>
<dbReference type="PROSITE" id="PS50234">
    <property type="entry name" value="VWFA"/>
    <property type="match status" value="1"/>
</dbReference>
<dbReference type="AlphaFoldDB" id="A0A540NLT1"/>
<reference evidence="4 5" key="1">
    <citation type="journal article" date="2019" name="G3 (Bethesda)">
        <title>Sequencing of a Wild Apple (Malus baccata) Genome Unravels the Differences Between Cultivated and Wild Apple Species Regarding Disease Resistance and Cold Tolerance.</title>
        <authorList>
            <person name="Chen X."/>
        </authorList>
    </citation>
    <scope>NUCLEOTIDE SEQUENCE [LARGE SCALE GENOMIC DNA]</scope>
    <source>
        <strain evidence="5">cv. Shandingzi</strain>
        <tissue evidence="4">Leaves</tissue>
    </source>
</reference>
<comment type="caution">
    <text evidence="4">The sequence shown here is derived from an EMBL/GenBank/DDBJ whole genome shotgun (WGS) entry which is preliminary data.</text>
</comment>
<dbReference type="STRING" id="106549.A0A540NLT1"/>
<dbReference type="PROSITE" id="PS50089">
    <property type="entry name" value="ZF_RING_2"/>
    <property type="match status" value="1"/>
</dbReference>
<dbReference type="Pfam" id="PF17123">
    <property type="entry name" value="zf-RING_11"/>
    <property type="match status" value="1"/>
</dbReference>
<evidence type="ECO:0000256" key="1">
    <source>
        <dbReference type="PROSITE-ProRule" id="PRU00175"/>
    </source>
</evidence>
<keyword evidence="1" id="KW-0863">Zinc-finger</keyword>
<dbReference type="SUPFAM" id="SSF57850">
    <property type="entry name" value="RING/U-box"/>
    <property type="match status" value="1"/>
</dbReference>
<keyword evidence="1" id="KW-0862">Zinc</keyword>
<dbReference type="Gene3D" id="3.40.50.410">
    <property type="entry name" value="von Willebrand factor, type A domain"/>
    <property type="match status" value="1"/>
</dbReference>
<dbReference type="Gene3D" id="3.30.40.10">
    <property type="entry name" value="Zinc/RING finger domain, C3HC4 (zinc finger)"/>
    <property type="match status" value="1"/>
</dbReference>
<evidence type="ECO:0000259" key="2">
    <source>
        <dbReference type="PROSITE" id="PS50089"/>
    </source>
</evidence>
<dbReference type="InterPro" id="IPR036465">
    <property type="entry name" value="vWFA_dom_sf"/>
</dbReference>
<dbReference type="Proteomes" id="UP000315295">
    <property type="component" value="Unassembled WGS sequence"/>
</dbReference>
<sequence length="617" mass="67173">MSFLLKVNDFEKNCAICLSNLRAGQGQAIFTAECSHSFHFLCIANNVKHGNICCPICRSKWNDVPFQAPTNVAATQQNHLGHIHNGFNHRYQSHLPLLPQVHPEPLSFSDDEPLPSTSPSRFSGPQNVTIRTYTEYSAIPVAESRPTFPVLVSVRAPPLQGGANSHGRTPIDLVTVLDVSGSMFGTKIALLKRAVRFVIQNLGPYDRLAIVSFSNTATRVFPLRRMTVDGRESAFLAVESLRAHGGTDIVGGLKKGVQVLEERRARNPVSSIILLSDGRDNCIYDSQNTSSPNRVSEFLNRLPASVHCSNVPIHTFGFGTDHDATTMHAISDSSSGTFSFIESVAMIQDAFAMCIGGLLSVVAQELRLTVRSASHGVQIVSIPSGRHVSEISDECQQGAVDVGNMYAEEEKQFLVYLLVPTSSATGNREGIRKTSLLDVSCVYKDLGSNESTHVQGERVEILRPKVWSPADEAVCLEVDRQRNRLLVAEGIAEAQAMAEMGNLEGAQAILAQRIETILTSPAAQAGDGLCNLLEAELREIRDRMASMESYTQTGRAYVLSGLSSHSWQRATTRGDMTTQIMTMNEGGNSRSSAGGYETPTMVNMVRMSQNLGVNHTV</sequence>
<dbReference type="PANTHER" id="PTHR10579:SF146">
    <property type="entry name" value="RING-TYPE DOMAIN-CONTAINING PROTEIN"/>
    <property type="match status" value="1"/>
</dbReference>
<dbReference type="InterPro" id="IPR001841">
    <property type="entry name" value="Znf_RING"/>
</dbReference>
<dbReference type="GO" id="GO:0008270">
    <property type="term" value="F:zinc ion binding"/>
    <property type="evidence" value="ECO:0007669"/>
    <property type="project" value="UniProtKB-KW"/>
</dbReference>
<dbReference type="EMBL" id="VIEB01000024">
    <property type="protein sequence ID" value="TQE11984.1"/>
    <property type="molecule type" value="Genomic_DNA"/>
</dbReference>
<evidence type="ECO:0000313" key="4">
    <source>
        <dbReference type="EMBL" id="TQE11984.1"/>
    </source>
</evidence>
<evidence type="ECO:0000259" key="3">
    <source>
        <dbReference type="PROSITE" id="PS50234"/>
    </source>
</evidence>
<dbReference type="InterPro" id="IPR051266">
    <property type="entry name" value="CLCR"/>
</dbReference>
<dbReference type="SUPFAM" id="SSF53300">
    <property type="entry name" value="vWA-like"/>
    <property type="match status" value="1"/>
</dbReference>
<keyword evidence="1" id="KW-0479">Metal-binding</keyword>
<dbReference type="Pfam" id="PF14624">
    <property type="entry name" value="Vwaint"/>
    <property type="match status" value="1"/>
</dbReference>
<organism evidence="4 5">
    <name type="scientific">Malus baccata</name>
    <name type="common">Siberian crab apple</name>
    <name type="synonym">Pyrus baccata</name>
    <dbReference type="NCBI Taxonomy" id="106549"/>
    <lineage>
        <taxon>Eukaryota</taxon>
        <taxon>Viridiplantae</taxon>
        <taxon>Streptophyta</taxon>
        <taxon>Embryophyta</taxon>
        <taxon>Tracheophyta</taxon>
        <taxon>Spermatophyta</taxon>
        <taxon>Magnoliopsida</taxon>
        <taxon>eudicotyledons</taxon>
        <taxon>Gunneridae</taxon>
        <taxon>Pentapetalae</taxon>
        <taxon>rosids</taxon>
        <taxon>fabids</taxon>
        <taxon>Rosales</taxon>
        <taxon>Rosaceae</taxon>
        <taxon>Amygdaloideae</taxon>
        <taxon>Maleae</taxon>
        <taxon>Malus</taxon>
    </lineage>
</organism>
<accession>A0A540NLT1</accession>
<dbReference type="InterPro" id="IPR032838">
    <property type="entry name" value="Vwaint_dom"/>
</dbReference>
<proteinExistence type="predicted"/>
<gene>
    <name evidence="4" type="ORF">C1H46_002378</name>
</gene>
<dbReference type="CDD" id="cd01466">
    <property type="entry name" value="vWA_C3HC4_type"/>
    <property type="match status" value="1"/>
</dbReference>
<name>A0A540NLT1_MALBA</name>
<evidence type="ECO:0000313" key="5">
    <source>
        <dbReference type="Proteomes" id="UP000315295"/>
    </source>
</evidence>
<evidence type="ECO:0008006" key="6">
    <source>
        <dbReference type="Google" id="ProtNLM"/>
    </source>
</evidence>
<dbReference type="SMART" id="SM00184">
    <property type="entry name" value="RING"/>
    <property type="match status" value="1"/>
</dbReference>
<keyword evidence="5" id="KW-1185">Reference proteome</keyword>
<dbReference type="PANTHER" id="PTHR10579">
    <property type="entry name" value="CALCIUM-ACTIVATED CHLORIDE CHANNEL REGULATOR"/>
    <property type="match status" value="1"/>
</dbReference>
<dbReference type="CDD" id="cd23114">
    <property type="entry name" value="RING-H2_WAVH2"/>
    <property type="match status" value="1"/>
</dbReference>
<protein>
    <recommendedName>
        <fullName evidence="6">RING-type domain-containing protein</fullName>
    </recommendedName>
</protein>